<organism evidence="9 10">
    <name type="scientific">Thioploca ingrica</name>
    <dbReference type="NCBI Taxonomy" id="40754"/>
    <lineage>
        <taxon>Bacteria</taxon>
        <taxon>Pseudomonadati</taxon>
        <taxon>Pseudomonadota</taxon>
        <taxon>Gammaproteobacteria</taxon>
        <taxon>Thiotrichales</taxon>
        <taxon>Thiotrichaceae</taxon>
        <taxon>Thioploca</taxon>
    </lineage>
</organism>
<dbReference type="Proteomes" id="UP000031623">
    <property type="component" value="Chromosome"/>
</dbReference>
<evidence type="ECO:0000313" key="9">
    <source>
        <dbReference type="EMBL" id="BAP56485.1"/>
    </source>
</evidence>
<dbReference type="InterPro" id="IPR004090">
    <property type="entry name" value="Chemotax_Me-accpt_rcpt"/>
</dbReference>
<dbReference type="PROSITE" id="PS50111">
    <property type="entry name" value="CHEMOTAXIS_TRANSDUC_2"/>
    <property type="match status" value="1"/>
</dbReference>
<dbReference type="InterPro" id="IPR051310">
    <property type="entry name" value="MCP_chemotaxis"/>
</dbReference>
<evidence type="ECO:0000256" key="4">
    <source>
        <dbReference type="PROSITE-ProRule" id="PRU00284"/>
    </source>
</evidence>
<dbReference type="Gene3D" id="1.20.120.1530">
    <property type="match status" value="1"/>
</dbReference>
<keyword evidence="2 4" id="KW-0807">Transducer</keyword>
<dbReference type="Pfam" id="PF12729">
    <property type="entry name" value="4HB_MCP_1"/>
    <property type="match status" value="1"/>
</dbReference>
<evidence type="ECO:0000256" key="1">
    <source>
        <dbReference type="ARBA" id="ARBA00022500"/>
    </source>
</evidence>
<evidence type="ECO:0000256" key="6">
    <source>
        <dbReference type="SAM" id="Phobius"/>
    </source>
</evidence>
<feature type="domain" description="Methyl-accepting transducer" evidence="7">
    <location>
        <begin position="410"/>
        <end position="639"/>
    </location>
</feature>
<dbReference type="InterPro" id="IPR004089">
    <property type="entry name" value="MCPsignal_dom"/>
</dbReference>
<sequence length="655" mass="70453">MLAQANFVNQLTIKTKLRLAFLTLAVLFSLFAWLALERIGAVNDKSTEIEVNWLPSVVAINAINTATSDLRIAEALHILTSDSTEMMKYEKAIEGLMQNIAQWRSQYEPLISSEEERAIYQKFAGKYDEYLAASKVAVEHSRKNENELAATQLKQSGAIFDDMSADLLKLVKLNNEGAYRASHEGDAIFDLSKNILIGASFGVFILAILLMITFERIISRPLAQLTGIIRKLATGDFSTKQTLHHRYDEIGQIAQAVSAITQTLEALISDSIELINATQAGSLSARVESSRHPGEFGVIVSGMNQLLEVLNKPLVEIAEVMQQLALGNLKGRIQGAYEGDLRALKANINRSLDALVGLLAELGEVTDYMAKGDLTHTIDGNYQGEFSVLKANVNHAITQMQTILKMIVTNTEHVSVGATQTVEAANHVAEQSAGQMSSLDEIASAVVESSAAVGQIADSAKQGGQLATSTAELATVGRTQLSKLVEIIEQIAAEYSRIEQITGKITRIADKTHLLSLNAGLEAVRAGEHGLGFGFVAQQIGKLAEEASLSARDIGSLIANSSQSVALSVNTAQQTQHAIESIAKAAQESGGAVQAISAAIIQQSAAIEWISEQVNKIQSTGQANAAAAEEISATMKQLADNVQQTYNQIQRFKLA</sequence>
<evidence type="ECO:0000313" key="10">
    <source>
        <dbReference type="Proteomes" id="UP000031623"/>
    </source>
</evidence>
<keyword evidence="6" id="KW-0812">Transmembrane</keyword>
<evidence type="ECO:0000259" key="8">
    <source>
        <dbReference type="PROSITE" id="PS50885"/>
    </source>
</evidence>
<dbReference type="PANTHER" id="PTHR43531:SF11">
    <property type="entry name" value="METHYL-ACCEPTING CHEMOTAXIS PROTEIN 3"/>
    <property type="match status" value="1"/>
</dbReference>
<dbReference type="InterPro" id="IPR047347">
    <property type="entry name" value="YvaQ-like_sensor"/>
</dbReference>
<keyword evidence="5" id="KW-0175">Coiled coil</keyword>
<dbReference type="InterPro" id="IPR003660">
    <property type="entry name" value="HAMP_dom"/>
</dbReference>
<dbReference type="Pfam" id="PF18947">
    <property type="entry name" value="HAMP_2"/>
    <property type="match status" value="1"/>
</dbReference>
<dbReference type="EMBL" id="AP014633">
    <property type="protein sequence ID" value="BAP56485.1"/>
    <property type="molecule type" value="Genomic_DNA"/>
</dbReference>
<keyword evidence="10" id="KW-1185">Reference proteome</keyword>
<feature type="transmembrane region" description="Helical" evidence="6">
    <location>
        <begin position="17"/>
        <end position="36"/>
    </location>
</feature>
<feature type="transmembrane region" description="Helical" evidence="6">
    <location>
        <begin position="195"/>
        <end position="214"/>
    </location>
</feature>
<comment type="similarity">
    <text evidence="3">Belongs to the methyl-accepting chemotaxis (MCP) protein family.</text>
</comment>
<proteinExistence type="inferred from homology"/>
<name>A0A090AMJ4_9GAMM</name>
<feature type="domain" description="HAMP" evidence="8">
    <location>
        <begin position="216"/>
        <end position="269"/>
    </location>
</feature>
<dbReference type="Pfam" id="PF00672">
    <property type="entry name" value="HAMP"/>
    <property type="match status" value="1"/>
</dbReference>
<reference evidence="9 10" key="1">
    <citation type="journal article" date="2014" name="ISME J.">
        <title>Ecophysiology of Thioploca ingrica as revealed by the complete genome sequence supplemented with proteomic evidence.</title>
        <authorList>
            <person name="Kojima H."/>
            <person name="Ogura Y."/>
            <person name="Yamamoto N."/>
            <person name="Togashi T."/>
            <person name="Mori H."/>
            <person name="Watanabe T."/>
            <person name="Nemoto F."/>
            <person name="Kurokawa K."/>
            <person name="Hayashi T."/>
            <person name="Fukui M."/>
        </authorList>
    </citation>
    <scope>NUCLEOTIDE SEQUENCE [LARGE SCALE GENOMIC DNA]</scope>
</reference>
<dbReference type="PANTHER" id="PTHR43531">
    <property type="entry name" value="PROTEIN ICFG"/>
    <property type="match status" value="1"/>
</dbReference>
<dbReference type="PROSITE" id="PS50885">
    <property type="entry name" value="HAMP"/>
    <property type="match status" value="3"/>
</dbReference>
<dbReference type="HOGENOM" id="CLU_000445_107_20_6"/>
<evidence type="ECO:0000259" key="7">
    <source>
        <dbReference type="PROSITE" id="PS50111"/>
    </source>
</evidence>
<evidence type="ECO:0000256" key="2">
    <source>
        <dbReference type="ARBA" id="ARBA00023224"/>
    </source>
</evidence>
<dbReference type="SMART" id="SM00304">
    <property type="entry name" value="HAMP"/>
    <property type="match status" value="3"/>
</dbReference>
<dbReference type="InterPro" id="IPR024478">
    <property type="entry name" value="HlyB_4HB_MCP"/>
</dbReference>
<dbReference type="Gene3D" id="1.10.287.950">
    <property type="entry name" value="Methyl-accepting chemotaxis protein"/>
    <property type="match status" value="1"/>
</dbReference>
<feature type="coiled-coil region" evidence="5">
    <location>
        <begin position="628"/>
        <end position="655"/>
    </location>
</feature>
<dbReference type="CDD" id="cd06225">
    <property type="entry name" value="HAMP"/>
    <property type="match status" value="1"/>
</dbReference>
<dbReference type="SMART" id="SM00283">
    <property type="entry name" value="MA"/>
    <property type="match status" value="1"/>
</dbReference>
<keyword evidence="1" id="KW-0145">Chemotaxis</keyword>
<accession>A0A090AMJ4</accession>
<dbReference type="OrthoDB" id="6433966at2"/>
<dbReference type="Pfam" id="PF00015">
    <property type="entry name" value="MCPsignal"/>
    <property type="match status" value="1"/>
</dbReference>
<gene>
    <name evidence="9" type="ORF">THII_2188</name>
</gene>
<dbReference type="SUPFAM" id="SSF158472">
    <property type="entry name" value="HAMP domain-like"/>
    <property type="match status" value="1"/>
</dbReference>
<protein>
    <submittedName>
        <fullName evidence="9">Methyl-accepting chemotaxis protein</fullName>
    </submittedName>
</protein>
<evidence type="ECO:0000256" key="3">
    <source>
        <dbReference type="ARBA" id="ARBA00029447"/>
    </source>
</evidence>
<dbReference type="GO" id="GO:0004888">
    <property type="term" value="F:transmembrane signaling receptor activity"/>
    <property type="evidence" value="ECO:0007669"/>
    <property type="project" value="InterPro"/>
</dbReference>
<keyword evidence="6" id="KW-1133">Transmembrane helix</keyword>
<dbReference type="GO" id="GO:0005886">
    <property type="term" value="C:plasma membrane"/>
    <property type="evidence" value="ECO:0007669"/>
    <property type="project" value="TreeGrafter"/>
</dbReference>
<evidence type="ECO:0000256" key="5">
    <source>
        <dbReference type="SAM" id="Coils"/>
    </source>
</evidence>
<dbReference type="KEGG" id="tig:THII_2188"/>
<feature type="domain" description="HAMP" evidence="8">
    <location>
        <begin position="361"/>
        <end position="405"/>
    </location>
</feature>
<dbReference type="AlphaFoldDB" id="A0A090AMJ4"/>
<dbReference type="CDD" id="cd19411">
    <property type="entry name" value="MCP2201-like_sensor"/>
    <property type="match status" value="1"/>
</dbReference>
<dbReference type="PRINTS" id="PR00260">
    <property type="entry name" value="CHEMTRNSDUCR"/>
</dbReference>
<dbReference type="SUPFAM" id="SSF58104">
    <property type="entry name" value="Methyl-accepting chemotaxis protein (MCP) signaling domain"/>
    <property type="match status" value="1"/>
</dbReference>
<feature type="domain" description="HAMP" evidence="8">
    <location>
        <begin position="308"/>
        <end position="360"/>
    </location>
</feature>
<dbReference type="GO" id="GO:0006935">
    <property type="term" value="P:chemotaxis"/>
    <property type="evidence" value="ECO:0007669"/>
    <property type="project" value="UniProtKB-KW"/>
</dbReference>
<keyword evidence="6" id="KW-0472">Membrane</keyword>
<dbReference type="GO" id="GO:0007165">
    <property type="term" value="P:signal transduction"/>
    <property type="evidence" value="ECO:0007669"/>
    <property type="project" value="UniProtKB-KW"/>
</dbReference>
<dbReference type="STRING" id="40754.THII_2188"/>